<gene>
    <name evidence="2" type="ORF">SLNWT_6546</name>
</gene>
<dbReference type="AlphaFoldDB" id="A0A0B5F8X0"/>
<keyword evidence="3" id="KW-1185">Reference proteome</keyword>
<name>A0A0B5F8X0_STRA4</name>
<feature type="region of interest" description="Disordered" evidence="1">
    <location>
        <begin position="272"/>
        <end position="296"/>
    </location>
</feature>
<proteinExistence type="predicted"/>
<evidence type="ECO:0000313" key="3">
    <source>
        <dbReference type="Proteomes" id="UP000031523"/>
    </source>
</evidence>
<reference evidence="2 3" key="1">
    <citation type="submission" date="2015-01" db="EMBL/GenBank/DDBJ databases">
        <title>Enhanced salinomycin production by adjusting the supply of polyketide extender units in Streptomyce albus DSM 41398.</title>
        <authorList>
            <person name="Lu C."/>
        </authorList>
    </citation>
    <scope>NUCLEOTIDE SEQUENCE [LARGE SCALE GENOMIC DNA]</scope>
    <source>
        <strain evidence="3">ATCC 21838 / DSM 41398 / FERM P-419 / JCM 4703 / NBRC 107858</strain>
    </source>
</reference>
<accession>A0A0B5F8X0</accession>
<dbReference type="KEGG" id="sals:SLNWT_6546"/>
<protein>
    <submittedName>
        <fullName evidence="2">Uncharacterized protein</fullName>
    </submittedName>
</protein>
<dbReference type="EMBL" id="CP010519">
    <property type="protein sequence ID" value="AJE86922.1"/>
    <property type="molecule type" value="Genomic_DNA"/>
</dbReference>
<evidence type="ECO:0000256" key="1">
    <source>
        <dbReference type="SAM" id="MobiDB-lite"/>
    </source>
</evidence>
<evidence type="ECO:0000313" key="2">
    <source>
        <dbReference type="EMBL" id="AJE86922.1"/>
    </source>
</evidence>
<organism evidence="2 3">
    <name type="scientific">Streptomyces albus (strain ATCC 21838 / DSM 41398 / FERM P-419 / JCM 4703 / NBRC 107858)</name>
    <dbReference type="NCBI Taxonomy" id="1081613"/>
    <lineage>
        <taxon>Bacteria</taxon>
        <taxon>Bacillati</taxon>
        <taxon>Actinomycetota</taxon>
        <taxon>Actinomycetes</taxon>
        <taxon>Kitasatosporales</taxon>
        <taxon>Streptomycetaceae</taxon>
        <taxon>Streptomyces</taxon>
    </lineage>
</organism>
<dbReference type="Proteomes" id="UP000031523">
    <property type="component" value="Chromosome"/>
</dbReference>
<sequence>MTSATSGTHHVLRREIAGTVGLLTDAQDFAVMRRYRSFAFDDHERYLKHLETLLTDRRARGRQTTLALFDPGEYAEFCATSGLEPDTPGSRARFTAELATSAPAVRYEGQPLREIAEDLLDEALRQATWEYAAALLTTAGDCAACGEDIGRSAFDRAHALLGQVLDALGPGSHHLVCSALTPHGSLTAPLHAAAPPGGPRAVDPGEALEFTTVLAAALAHACPGGLVVRTTEDGAPDRVHGWRLREEQLRPLTAAEVFDAYCTDAETGELIAPESGVEYGTPPDLGPQRPPGGHLH</sequence>